<feature type="non-terminal residue" evidence="1">
    <location>
        <position position="97"/>
    </location>
</feature>
<sequence>PLDRRGMLHGLHTMYRSLDDTKVIAYLATNSTAGNVLGLKELAQPFAGNWAQSEIHDIRKIHHSDLLRYNLVDCLSTFYVYERYLPAMIADKQEEIY</sequence>
<dbReference type="Gene3D" id="3.30.420.10">
    <property type="entry name" value="Ribonuclease H-like superfamily/Ribonuclease H"/>
    <property type="match status" value="1"/>
</dbReference>
<dbReference type="EMBL" id="VMAF01000684">
    <property type="protein sequence ID" value="MDR8433759.1"/>
    <property type="molecule type" value="Genomic_DNA"/>
</dbReference>
<name>A0ABD5DU91_ACIBA</name>
<dbReference type="AlphaFoldDB" id="A0ABD5DU91"/>
<reference evidence="1" key="1">
    <citation type="submission" date="2019-07" db="EMBL/GenBank/DDBJ databases">
        <title>Biological characteristics of mucoid Acinetobacter baumannii from a general hospital in China.</title>
        <authorList>
            <person name="Hua X."/>
            <person name="Yu Y."/>
        </authorList>
    </citation>
    <scope>NUCLEOTIDE SEQUENCE</scope>
    <source>
        <strain evidence="1">N8</strain>
    </source>
</reference>
<gene>
    <name evidence="1" type="ORF">FPK63_22250</name>
</gene>
<accession>A0ABD5DU91</accession>
<evidence type="ECO:0000313" key="1">
    <source>
        <dbReference type="EMBL" id="MDR8433759.1"/>
    </source>
</evidence>
<protein>
    <submittedName>
        <fullName evidence="1">DNA polymerase I</fullName>
    </submittedName>
</protein>
<comment type="caution">
    <text evidence="1">The sequence shown here is derived from an EMBL/GenBank/DDBJ whole genome shotgun (WGS) entry which is preliminary data.</text>
</comment>
<feature type="non-terminal residue" evidence="1">
    <location>
        <position position="1"/>
    </location>
</feature>
<dbReference type="InterPro" id="IPR036397">
    <property type="entry name" value="RNaseH_sf"/>
</dbReference>
<organism evidence="1">
    <name type="scientific">Acinetobacter baumannii</name>
    <dbReference type="NCBI Taxonomy" id="470"/>
    <lineage>
        <taxon>Bacteria</taxon>
        <taxon>Pseudomonadati</taxon>
        <taxon>Pseudomonadota</taxon>
        <taxon>Gammaproteobacteria</taxon>
        <taxon>Moraxellales</taxon>
        <taxon>Moraxellaceae</taxon>
        <taxon>Acinetobacter</taxon>
        <taxon>Acinetobacter calcoaceticus/baumannii complex</taxon>
    </lineage>
</organism>
<proteinExistence type="predicted"/>